<sequence>METVLYVLFMVAAGAIIGGVTNALAIKMLFRPYKPIYVYGKRLPFTPGLIPKRREELAHQLGKMVVEHLLTAEGIRRKLMEAELIDGVIQWGQQLADRWLSSEQTVDGLLRQLGMRAPKEWIDAKIAQWLEDTYESSLAPLRNKRIYDVLPAEVRVQVEKRVSAFADYIADRALSYFQSEDGKQRIAQMIDEFFIGRGMLGNMLQMFLGNVNLVDKVQPEVIKFLKHQGTRQMLAQLLLDEWHKWSAASVAEAEAFIGKERIQQSLRNWVIKAIHQNEIWEKKVADLAAMYREPIINEWIPKSIEKARQWIIGQVEALIERLQVADIVRKEVEKFPVERLEQMILLISQREFKMITYLGALLGGIIGIFQAIVGLWF</sequence>
<comment type="subcellular location">
    <subcellularLocation>
        <location evidence="1">Endomembrane system</location>
    </subcellularLocation>
</comment>
<keyword evidence="3 6" id="KW-0812">Transmembrane</keyword>
<dbReference type="PANTHER" id="PTHR35791:SF1">
    <property type="entry name" value="UPF0754 MEMBRANE PROTEIN YHEB"/>
    <property type="match status" value="1"/>
</dbReference>
<dbReference type="InterPro" id="IPR007383">
    <property type="entry name" value="DUF445"/>
</dbReference>
<dbReference type="InterPro" id="IPR016991">
    <property type="entry name" value="UCP032178"/>
</dbReference>
<dbReference type="PANTHER" id="PTHR35791">
    <property type="entry name" value="UPF0754 MEMBRANE PROTEIN YHEB"/>
    <property type="match status" value="1"/>
</dbReference>
<evidence type="ECO:0000313" key="8">
    <source>
        <dbReference type="EMBL" id="MED5052168.1"/>
    </source>
</evidence>
<dbReference type="PIRSF" id="PIRSF032178">
    <property type="entry name" value="UCP032178"/>
    <property type="match status" value="1"/>
</dbReference>
<name>A0ABD5IWD6_9BACL</name>
<dbReference type="EMBL" id="JARTLI010000017">
    <property type="protein sequence ID" value="MED5052168.1"/>
    <property type="molecule type" value="Genomic_DNA"/>
</dbReference>
<accession>A0ABD5IWD6</accession>
<evidence type="ECO:0000313" key="10">
    <source>
        <dbReference type="Proteomes" id="UP001339962"/>
    </source>
</evidence>
<dbReference type="Proteomes" id="UP001339962">
    <property type="component" value="Unassembled WGS sequence"/>
</dbReference>
<proteinExistence type="inferred from homology"/>
<dbReference type="AlphaFoldDB" id="A0ABD5IWD6"/>
<evidence type="ECO:0000256" key="6">
    <source>
        <dbReference type="SAM" id="Phobius"/>
    </source>
</evidence>
<evidence type="ECO:0000313" key="7">
    <source>
        <dbReference type="EMBL" id="MDE8564188.1"/>
    </source>
</evidence>
<protein>
    <submittedName>
        <fullName evidence="8">DUF445 family protein</fullName>
    </submittedName>
</protein>
<dbReference type="EMBL" id="JAQOTG010000008">
    <property type="protein sequence ID" value="MDE8564188.1"/>
    <property type="molecule type" value="Genomic_DNA"/>
</dbReference>
<evidence type="ECO:0000256" key="2">
    <source>
        <dbReference type="ARBA" id="ARBA00008053"/>
    </source>
</evidence>
<dbReference type="Proteomes" id="UP001213979">
    <property type="component" value="Unassembled WGS sequence"/>
</dbReference>
<comment type="similarity">
    <text evidence="2">Belongs to the UPF0754 family.</text>
</comment>
<reference evidence="8 10" key="2">
    <citation type="submission" date="2023-03" db="EMBL/GenBank/DDBJ databases">
        <title>Bacillus Genome Sequencing.</title>
        <authorList>
            <person name="Dunlap C."/>
        </authorList>
    </citation>
    <scope>NUCLEOTIDE SEQUENCE [LARGE SCALE GENOMIC DNA]</scope>
    <source>
        <strain evidence="8 10">NRS-38</strain>
    </source>
</reference>
<organism evidence="8 10">
    <name type="scientific">Anoxybacteroides rupiense</name>
    <dbReference type="NCBI Taxonomy" id="311460"/>
    <lineage>
        <taxon>Bacteria</taxon>
        <taxon>Bacillati</taxon>
        <taxon>Bacillota</taxon>
        <taxon>Bacilli</taxon>
        <taxon>Bacillales</taxon>
        <taxon>Anoxybacillaceae</taxon>
        <taxon>Anoxybacteroides</taxon>
    </lineage>
</organism>
<evidence type="ECO:0000313" key="9">
    <source>
        <dbReference type="Proteomes" id="UP001213979"/>
    </source>
</evidence>
<keyword evidence="4 6" id="KW-1133">Transmembrane helix</keyword>
<feature type="transmembrane region" description="Helical" evidence="6">
    <location>
        <begin position="6"/>
        <end position="26"/>
    </location>
</feature>
<comment type="caution">
    <text evidence="8">The sequence shown here is derived from an EMBL/GenBank/DDBJ whole genome shotgun (WGS) entry which is preliminary data.</text>
</comment>
<feature type="transmembrane region" description="Helical" evidence="6">
    <location>
        <begin position="355"/>
        <end position="376"/>
    </location>
</feature>
<reference evidence="7 9" key="1">
    <citation type="submission" date="2023-01" db="EMBL/GenBank/DDBJ databases">
        <title>Genome-based reclassification of Anoxybacillus geothermalis as a later heterotypic synonym of Anoxybacillus rupiensis.</title>
        <authorList>
            <person name="Inan Bektas K."/>
            <person name="Canakci S."/>
            <person name="Belduz A.A."/>
            <person name="Guler H.H."/>
        </authorList>
    </citation>
    <scope>NUCLEOTIDE SEQUENCE [LARGE SCALE GENOMIC DNA]</scope>
    <source>
        <strain evidence="7 9">DSM 17127</strain>
    </source>
</reference>
<dbReference type="GO" id="GO:0012505">
    <property type="term" value="C:endomembrane system"/>
    <property type="evidence" value="ECO:0007669"/>
    <property type="project" value="UniProtKB-SubCell"/>
</dbReference>
<evidence type="ECO:0000256" key="4">
    <source>
        <dbReference type="ARBA" id="ARBA00022989"/>
    </source>
</evidence>
<dbReference type="RefSeq" id="WP_159719384.1">
    <property type="nucleotide sequence ID" value="NZ_JACIDF010000004.1"/>
</dbReference>
<keyword evidence="9" id="KW-1185">Reference proteome</keyword>
<evidence type="ECO:0000256" key="1">
    <source>
        <dbReference type="ARBA" id="ARBA00004308"/>
    </source>
</evidence>
<evidence type="ECO:0000256" key="5">
    <source>
        <dbReference type="ARBA" id="ARBA00023136"/>
    </source>
</evidence>
<gene>
    <name evidence="8" type="ORF">P9850_09920</name>
    <name evidence="7" type="ORF">PNH38_09830</name>
</gene>
<keyword evidence="5 6" id="KW-0472">Membrane</keyword>
<dbReference type="Pfam" id="PF04286">
    <property type="entry name" value="DUF445"/>
    <property type="match status" value="1"/>
</dbReference>
<evidence type="ECO:0000256" key="3">
    <source>
        <dbReference type="ARBA" id="ARBA00022692"/>
    </source>
</evidence>